<name>A0AB73HWL4_AQUAC</name>
<dbReference type="Pfam" id="PF16263">
    <property type="entry name" value="DUF4917"/>
    <property type="match status" value="1"/>
</dbReference>
<protein>
    <submittedName>
        <fullName evidence="1">DUF4917 family protein</fullName>
    </submittedName>
</protein>
<dbReference type="EMBL" id="JAODZF010000004">
    <property type="protein sequence ID" value="MDH0142396.1"/>
    <property type="molecule type" value="Genomic_DNA"/>
</dbReference>
<comment type="caution">
    <text evidence="1">The sequence shown here is derived from an EMBL/GenBank/DDBJ whole genome shotgun (WGS) entry which is preliminary data.</text>
</comment>
<proteinExistence type="predicted"/>
<dbReference type="Proteomes" id="UP001158058">
    <property type="component" value="Unassembled WGS sequence"/>
</dbReference>
<evidence type="ECO:0000313" key="2">
    <source>
        <dbReference type="Proteomes" id="UP001158058"/>
    </source>
</evidence>
<organism evidence="1 2">
    <name type="scientific">Aquipseudomonas alcaligenes</name>
    <name type="common">Pseudomonas alcaligenes</name>
    <dbReference type="NCBI Taxonomy" id="43263"/>
    <lineage>
        <taxon>Bacteria</taxon>
        <taxon>Pseudomonadati</taxon>
        <taxon>Pseudomonadota</taxon>
        <taxon>Gammaproteobacteria</taxon>
        <taxon>Pseudomonadales</taxon>
        <taxon>Pseudomonadaceae</taxon>
        <taxon>Aquipseudomonas</taxon>
    </lineage>
</organism>
<evidence type="ECO:0000313" key="1">
    <source>
        <dbReference type="EMBL" id="MDH0142396.1"/>
    </source>
</evidence>
<gene>
    <name evidence="1" type="ORF">N7380_08710</name>
</gene>
<reference evidence="1" key="1">
    <citation type="submission" date="2022-09" db="EMBL/GenBank/DDBJ databases">
        <title>Intensive care unit water sources are persistently colonized with multi-drug resistant bacteria and are the site of extensive horizontal gene transfer of antibiotic resistance genes.</title>
        <authorList>
            <person name="Diorio-Toth L."/>
        </authorList>
    </citation>
    <scope>NUCLEOTIDE SEQUENCE</scope>
    <source>
        <strain evidence="1">GD04146</strain>
    </source>
</reference>
<sequence>MLTFQEALGNIDQEETPSLLLANGFSQAWNAKIFNYANLLEAANFGQRDAVIRSLFTNLNTYDFEAIMRQLVAAETVCEAYGVERETINQIKEDQEHLKQALITAISNTHPHLPHEITDKQYSSVRKFISGFNQIFTVNYDLLLYWSRNKNDLPPENYRTDDGFRAQRRWEGHSTNQEVHFLHGGLHIYDSGSSIKKHAFTEAGETIIEQVRENLEQGKFPLFVSEPSHEGKLKKIEHNPYLNYCFQELRNLKGALFIYGHSMDENDRHIFAQIKRSQISKVFVSIYGDENSEANTRARANARAYLQRPGLDVDFFDAATAPVWA</sequence>
<dbReference type="AlphaFoldDB" id="A0AB73HWL4"/>
<accession>A0AB73HWL4</accession>
<dbReference type="RefSeq" id="WP_280001048.1">
    <property type="nucleotide sequence ID" value="NZ_JAODZF010000004.1"/>
</dbReference>
<dbReference type="InterPro" id="IPR032581">
    <property type="entry name" value="DUF4917"/>
</dbReference>